<keyword evidence="2" id="KW-1133">Transmembrane helix</keyword>
<keyword evidence="2" id="KW-0472">Membrane</keyword>
<dbReference type="Pfam" id="PF13240">
    <property type="entry name" value="Zn_Ribbon_1"/>
    <property type="match status" value="1"/>
</dbReference>
<reference evidence="4" key="1">
    <citation type="submission" date="2021-10" db="EMBL/GenBank/DDBJ databases">
        <title>Anaerobic single-cell dispensing facilitates the cultivation of human gut bacteria.</title>
        <authorList>
            <person name="Afrizal A."/>
        </authorList>
    </citation>
    <scope>NUCLEOTIDE SEQUENCE</scope>
    <source>
        <strain evidence="4">CLA-AA-H204</strain>
    </source>
</reference>
<gene>
    <name evidence="4" type="ORF">LKD47_08275</name>
</gene>
<dbReference type="Proteomes" id="UP001198893">
    <property type="component" value="Unassembled WGS sequence"/>
</dbReference>
<name>A0AAW4WBY8_9FIRM</name>
<feature type="region of interest" description="Disordered" evidence="1">
    <location>
        <begin position="28"/>
        <end position="63"/>
    </location>
</feature>
<proteinExistence type="predicted"/>
<sequence length="217" mass="24090">MQCQSCGTQYPDNFRTCPNCGAPAPMPNQRPYNGQPNPYNGQPQFNNAQQNPYNGQPQFNNAQQNPYNGQPQFNNAQQYPYGNPYAAPNQVPQGMSKHDFYHSPLCKKYRGNIIASSVIIYICVGINLLLIAFLHTYTSLIDAAIMLGLGLAIHLAQSRVCSILLCVYGVINTIFVFLSSGIFGGWLILVAAIYAIVATFQYQSVWNKYSKSGQIPY</sequence>
<dbReference type="AlphaFoldDB" id="A0AAW4WBY8"/>
<dbReference type="RefSeq" id="WP_227710178.1">
    <property type="nucleotide sequence ID" value="NZ_JAJEQW010000008.1"/>
</dbReference>
<feature type="compositionally biased region" description="Polar residues" evidence="1">
    <location>
        <begin position="30"/>
        <end position="63"/>
    </location>
</feature>
<dbReference type="InterPro" id="IPR026870">
    <property type="entry name" value="Zinc_ribbon_dom"/>
</dbReference>
<feature type="transmembrane region" description="Helical" evidence="2">
    <location>
        <begin position="163"/>
        <end position="196"/>
    </location>
</feature>
<comment type="caution">
    <text evidence="4">The sequence shown here is derived from an EMBL/GenBank/DDBJ whole genome shotgun (WGS) entry which is preliminary data.</text>
</comment>
<evidence type="ECO:0000313" key="4">
    <source>
        <dbReference type="EMBL" id="MCC2242286.1"/>
    </source>
</evidence>
<feature type="domain" description="Zinc-ribbon" evidence="3">
    <location>
        <begin position="3"/>
        <end position="23"/>
    </location>
</feature>
<protein>
    <submittedName>
        <fullName evidence="4">Zinc-ribbon domain-containing protein</fullName>
    </submittedName>
</protein>
<feature type="transmembrane region" description="Helical" evidence="2">
    <location>
        <begin position="113"/>
        <end position="134"/>
    </location>
</feature>
<evidence type="ECO:0000256" key="1">
    <source>
        <dbReference type="SAM" id="MobiDB-lite"/>
    </source>
</evidence>
<keyword evidence="2" id="KW-0812">Transmembrane</keyword>
<evidence type="ECO:0000313" key="5">
    <source>
        <dbReference type="Proteomes" id="UP001198893"/>
    </source>
</evidence>
<accession>A0AAW4WBY8</accession>
<feature type="transmembrane region" description="Helical" evidence="2">
    <location>
        <begin position="140"/>
        <end position="156"/>
    </location>
</feature>
<dbReference type="EMBL" id="JAJEQW010000008">
    <property type="protein sequence ID" value="MCC2242286.1"/>
    <property type="molecule type" value="Genomic_DNA"/>
</dbReference>
<organism evidence="4 5">
    <name type="scientific">Roseburia amylophila</name>
    <dbReference type="NCBI Taxonomy" id="2981794"/>
    <lineage>
        <taxon>Bacteria</taxon>
        <taxon>Bacillati</taxon>
        <taxon>Bacillota</taxon>
        <taxon>Clostridia</taxon>
        <taxon>Lachnospirales</taxon>
        <taxon>Lachnospiraceae</taxon>
        <taxon>Roseburia</taxon>
    </lineage>
</organism>
<evidence type="ECO:0000256" key="2">
    <source>
        <dbReference type="SAM" id="Phobius"/>
    </source>
</evidence>
<evidence type="ECO:0000259" key="3">
    <source>
        <dbReference type="Pfam" id="PF13240"/>
    </source>
</evidence>